<proteinExistence type="predicted"/>
<dbReference type="Pfam" id="PF13377">
    <property type="entry name" value="Peripla_BP_3"/>
    <property type="match status" value="1"/>
</dbReference>
<sequence length="370" mass="38484">MGSRVTVRQIAAAAGVSAATVSRALSGRAKVAEPTRRRIEEAARRLGHLDDDAQPGPGPRGRAAAGGVIPGSGAPGSSVSGRAAAGSAVSGRAAAGRALALLAPDLEHPSYAGLLKGASREAMREGFTLAVADSDGDHALEARTAHALCDHVAGLFLASTRLRDDEIRQLAERVPVVLTNRTVEGVDSVRYDGAAPMRRALEHLHALGHRRIAYAGGPEHSLADRSRRDGIARVAPGLSGLEMRDLGHFEPGHGEGRSAADLLIASDATAVLAYNDMVAVQILSRVRERGLEVPEHLSVVGVDDSILATVSHPQLTTVRTPHLAIGRTAVTLLLDRIAPRSAPRPEIVLPVALVVRESTAAPRRGAAGAR</sequence>
<dbReference type="GO" id="GO:0003700">
    <property type="term" value="F:DNA-binding transcription factor activity"/>
    <property type="evidence" value="ECO:0007669"/>
    <property type="project" value="TreeGrafter"/>
</dbReference>
<evidence type="ECO:0000313" key="8">
    <source>
        <dbReference type="EMBL" id="RRR24755.1"/>
    </source>
</evidence>
<dbReference type="PROSITE" id="PS50932">
    <property type="entry name" value="HTH_LACI_2"/>
    <property type="match status" value="1"/>
</dbReference>
<evidence type="ECO:0000256" key="2">
    <source>
        <dbReference type="ARBA" id="ARBA00023015"/>
    </source>
</evidence>
<dbReference type="Gene3D" id="1.10.260.40">
    <property type="entry name" value="lambda repressor-like DNA-binding domains"/>
    <property type="match status" value="1"/>
</dbReference>
<dbReference type="InterPro" id="IPR010982">
    <property type="entry name" value="Lambda_DNA-bd_dom_sf"/>
</dbReference>
<feature type="domain" description="HTH lacI-type" evidence="6">
    <location>
        <begin position="5"/>
        <end position="47"/>
    </location>
</feature>
<evidence type="ECO:0000313" key="7">
    <source>
        <dbReference type="EMBL" id="AXK45737.1"/>
    </source>
</evidence>
<dbReference type="Proteomes" id="UP000282185">
    <property type="component" value="Unassembled WGS sequence"/>
</dbReference>
<dbReference type="RefSeq" id="WP_115413485.1">
    <property type="nucleotide sequence ID" value="NZ_CP031356.1"/>
</dbReference>
<evidence type="ECO:0000256" key="4">
    <source>
        <dbReference type="ARBA" id="ARBA00023163"/>
    </source>
</evidence>
<feature type="region of interest" description="Disordered" evidence="5">
    <location>
        <begin position="44"/>
        <end position="83"/>
    </location>
</feature>
<reference evidence="7 9" key="1">
    <citation type="submission" date="2018-07" db="EMBL/GenBank/DDBJ databases">
        <title>Brachybacterium saurashtrense DSM 23186 genome sequence.</title>
        <authorList>
            <person name="Guo L."/>
        </authorList>
    </citation>
    <scope>NUCLEOTIDE SEQUENCE [LARGE SCALE GENOMIC DNA]</scope>
    <source>
        <strain evidence="7 9">DSM 23186</strain>
    </source>
</reference>
<evidence type="ECO:0000256" key="5">
    <source>
        <dbReference type="SAM" id="MobiDB-lite"/>
    </source>
</evidence>
<dbReference type="GO" id="GO:0000976">
    <property type="term" value="F:transcription cis-regulatory region binding"/>
    <property type="evidence" value="ECO:0007669"/>
    <property type="project" value="TreeGrafter"/>
</dbReference>
<dbReference type="Proteomes" id="UP000254236">
    <property type="component" value="Chromosome"/>
</dbReference>
<dbReference type="InterPro" id="IPR000843">
    <property type="entry name" value="HTH_LacI"/>
</dbReference>
<keyword evidence="2" id="KW-0805">Transcription regulation</keyword>
<keyword evidence="3" id="KW-0238">DNA-binding</keyword>
<dbReference type="OrthoDB" id="3258243at2"/>
<dbReference type="PANTHER" id="PTHR30146">
    <property type="entry name" value="LACI-RELATED TRANSCRIPTIONAL REPRESSOR"/>
    <property type="match status" value="1"/>
</dbReference>
<dbReference type="CDD" id="cd06267">
    <property type="entry name" value="PBP1_LacI_sugar_binding-like"/>
    <property type="match status" value="1"/>
</dbReference>
<accession>A0A345YP85</accession>
<dbReference type="Gene3D" id="3.40.50.2300">
    <property type="match status" value="2"/>
</dbReference>
<dbReference type="SMART" id="SM00354">
    <property type="entry name" value="HTH_LACI"/>
    <property type="match status" value="1"/>
</dbReference>
<keyword evidence="4" id="KW-0804">Transcription</keyword>
<dbReference type="SUPFAM" id="SSF53822">
    <property type="entry name" value="Periplasmic binding protein-like I"/>
    <property type="match status" value="1"/>
</dbReference>
<keyword evidence="1" id="KW-0678">Repressor</keyword>
<dbReference type="InterPro" id="IPR028082">
    <property type="entry name" value="Peripla_BP_I"/>
</dbReference>
<dbReference type="Pfam" id="PF00356">
    <property type="entry name" value="LacI"/>
    <property type="match status" value="1"/>
</dbReference>
<keyword evidence="9" id="KW-1185">Reference proteome</keyword>
<evidence type="ECO:0000313" key="10">
    <source>
        <dbReference type="Proteomes" id="UP000282185"/>
    </source>
</evidence>
<evidence type="ECO:0000256" key="3">
    <source>
        <dbReference type="ARBA" id="ARBA00023125"/>
    </source>
</evidence>
<dbReference type="KEGG" id="bsau:DWV08_09050"/>
<dbReference type="AlphaFoldDB" id="A0A345YP85"/>
<reference evidence="8 10" key="2">
    <citation type="submission" date="2018-08" db="EMBL/GenBank/DDBJ databases">
        <title>Brachybacterium saurashtrense DSM 23186.</title>
        <authorList>
            <person name="Li Y."/>
        </authorList>
    </citation>
    <scope>NUCLEOTIDE SEQUENCE [LARGE SCALE GENOMIC DNA]</scope>
    <source>
        <strain evidence="8 10">DSM 23186</strain>
    </source>
</reference>
<evidence type="ECO:0000256" key="1">
    <source>
        <dbReference type="ARBA" id="ARBA00022491"/>
    </source>
</evidence>
<dbReference type="EMBL" id="QSWH01000001">
    <property type="protein sequence ID" value="RRR24755.1"/>
    <property type="molecule type" value="Genomic_DNA"/>
</dbReference>
<dbReference type="PANTHER" id="PTHR30146:SF148">
    <property type="entry name" value="HTH-TYPE TRANSCRIPTIONAL REPRESSOR PURR-RELATED"/>
    <property type="match status" value="1"/>
</dbReference>
<gene>
    <name evidence="7" type="ORF">DWV08_09050</name>
    <name evidence="8" type="ORF">DXU92_00795</name>
</gene>
<dbReference type="EMBL" id="CP031356">
    <property type="protein sequence ID" value="AXK45737.1"/>
    <property type="molecule type" value="Genomic_DNA"/>
</dbReference>
<dbReference type="SUPFAM" id="SSF47413">
    <property type="entry name" value="lambda repressor-like DNA-binding domains"/>
    <property type="match status" value="1"/>
</dbReference>
<evidence type="ECO:0000259" key="6">
    <source>
        <dbReference type="PROSITE" id="PS50932"/>
    </source>
</evidence>
<protein>
    <submittedName>
        <fullName evidence="8">LacI family transcriptional regulator</fullName>
    </submittedName>
</protein>
<evidence type="ECO:0000313" key="9">
    <source>
        <dbReference type="Proteomes" id="UP000254236"/>
    </source>
</evidence>
<organism evidence="8 10">
    <name type="scientific">Brachybacterium saurashtrense</name>
    <dbReference type="NCBI Taxonomy" id="556288"/>
    <lineage>
        <taxon>Bacteria</taxon>
        <taxon>Bacillati</taxon>
        <taxon>Actinomycetota</taxon>
        <taxon>Actinomycetes</taxon>
        <taxon>Micrococcales</taxon>
        <taxon>Dermabacteraceae</taxon>
        <taxon>Brachybacterium</taxon>
    </lineage>
</organism>
<name>A0A345YP85_9MICO</name>
<dbReference type="InterPro" id="IPR046335">
    <property type="entry name" value="LacI/GalR-like_sensor"/>
</dbReference>